<dbReference type="Gene3D" id="3.30.70.120">
    <property type="match status" value="1"/>
</dbReference>
<evidence type="ECO:0000256" key="1">
    <source>
        <dbReference type="ARBA" id="ARBA00004651"/>
    </source>
</evidence>
<gene>
    <name evidence="8" type="ORF">SAMN05661086_00760</name>
</gene>
<dbReference type="Proteomes" id="UP000199659">
    <property type="component" value="Unassembled WGS sequence"/>
</dbReference>
<evidence type="ECO:0000256" key="4">
    <source>
        <dbReference type="ARBA" id="ARBA00022989"/>
    </source>
</evidence>
<accession>A0A1I6IE79</accession>
<dbReference type="InterPro" id="IPR051461">
    <property type="entry name" value="UPF0750_membrane"/>
</dbReference>
<dbReference type="InterPro" id="IPR019264">
    <property type="entry name" value="DUF2179"/>
</dbReference>
<reference evidence="8 9" key="1">
    <citation type="submission" date="2016-10" db="EMBL/GenBank/DDBJ databases">
        <authorList>
            <person name="de Groot N.N."/>
        </authorList>
    </citation>
    <scope>NUCLEOTIDE SEQUENCE [LARGE SCALE GENOMIC DNA]</scope>
    <source>
        <strain evidence="8 9">743A</strain>
    </source>
</reference>
<evidence type="ECO:0000256" key="6">
    <source>
        <dbReference type="SAM" id="Phobius"/>
    </source>
</evidence>
<dbReference type="InterPro" id="IPR003740">
    <property type="entry name" value="YitT"/>
</dbReference>
<keyword evidence="3 6" id="KW-0812">Transmembrane</keyword>
<feature type="transmembrane region" description="Helical" evidence="6">
    <location>
        <begin position="62"/>
        <end position="80"/>
    </location>
</feature>
<organism evidence="8 9">
    <name type="scientific">Anaeromicropila populeti</name>
    <dbReference type="NCBI Taxonomy" id="37658"/>
    <lineage>
        <taxon>Bacteria</taxon>
        <taxon>Bacillati</taxon>
        <taxon>Bacillota</taxon>
        <taxon>Clostridia</taxon>
        <taxon>Lachnospirales</taxon>
        <taxon>Lachnospiraceae</taxon>
        <taxon>Anaeromicropila</taxon>
    </lineage>
</organism>
<dbReference type="Pfam" id="PF02588">
    <property type="entry name" value="YitT_membrane"/>
    <property type="match status" value="1"/>
</dbReference>
<proteinExistence type="predicted"/>
<keyword evidence="2" id="KW-1003">Cell membrane</keyword>
<feature type="transmembrane region" description="Helical" evidence="6">
    <location>
        <begin position="116"/>
        <end position="136"/>
    </location>
</feature>
<dbReference type="PIRSF" id="PIRSF006483">
    <property type="entry name" value="Membrane_protein_YitT"/>
    <property type="match status" value="1"/>
</dbReference>
<sequence length="292" mass="31535">MSKILLSQQFNWKNIGLIIIGTFLMGATVNIIYEPMNMVPGGVSGLAIVIKQISEGILPGGVPVWLTTAVINVPLFLFAYKIKGKKFFAKTLFATVSYTFALAVVPSYSIESMDNLLAALFGGVLSGTGLGLVFYTGTSTGGSDLLGAILNHYVHRYSVAQLLLLVDGAIITAGAFVFGAGKAMYAVIAAYLTSRIMEGILEGLKFAKLAYIISDNHDALSYAIMKKMGRGVTLIRAEGGYTKREKNMLMCVVSKKQIIKLKEIVAAEDEKAFLIVTDAREVMGEGFIKYKQ</sequence>
<dbReference type="CDD" id="cd16380">
    <property type="entry name" value="YitT_C"/>
    <property type="match status" value="1"/>
</dbReference>
<dbReference type="PANTHER" id="PTHR33545:SF9">
    <property type="entry name" value="UPF0750 MEMBRANE PROTEIN YITE"/>
    <property type="match status" value="1"/>
</dbReference>
<name>A0A1I6IE79_9FIRM</name>
<evidence type="ECO:0000256" key="2">
    <source>
        <dbReference type="ARBA" id="ARBA00022475"/>
    </source>
</evidence>
<evidence type="ECO:0000256" key="3">
    <source>
        <dbReference type="ARBA" id="ARBA00022692"/>
    </source>
</evidence>
<protein>
    <submittedName>
        <fullName evidence="8">Uncharacterized membrane-anchored protein YitT, contains DUF161 and DUF2179 domains</fullName>
    </submittedName>
</protein>
<feature type="transmembrane region" description="Helical" evidence="6">
    <location>
        <begin position="92"/>
        <end position="110"/>
    </location>
</feature>
<dbReference type="GO" id="GO:0005886">
    <property type="term" value="C:plasma membrane"/>
    <property type="evidence" value="ECO:0007669"/>
    <property type="project" value="UniProtKB-SubCell"/>
</dbReference>
<dbReference type="InterPro" id="IPR015867">
    <property type="entry name" value="N-reg_PII/ATP_PRibTrfase_C"/>
</dbReference>
<comment type="subcellular location">
    <subcellularLocation>
        <location evidence="1">Cell membrane</location>
        <topology evidence="1">Multi-pass membrane protein</topology>
    </subcellularLocation>
</comment>
<dbReference type="STRING" id="37658.SAMN05661086_00760"/>
<dbReference type="Pfam" id="PF10035">
    <property type="entry name" value="DUF2179"/>
    <property type="match status" value="1"/>
</dbReference>
<evidence type="ECO:0000259" key="7">
    <source>
        <dbReference type="Pfam" id="PF10035"/>
    </source>
</evidence>
<keyword evidence="5 6" id="KW-0472">Membrane</keyword>
<keyword evidence="4 6" id="KW-1133">Transmembrane helix</keyword>
<evidence type="ECO:0000313" key="9">
    <source>
        <dbReference type="Proteomes" id="UP000199659"/>
    </source>
</evidence>
<dbReference type="RefSeq" id="WP_242940444.1">
    <property type="nucleotide sequence ID" value="NZ_FOYZ01000002.1"/>
</dbReference>
<keyword evidence="9" id="KW-1185">Reference proteome</keyword>
<feature type="domain" description="DUF2179" evidence="7">
    <location>
        <begin position="230"/>
        <end position="284"/>
    </location>
</feature>
<feature type="transmembrane region" description="Helical" evidence="6">
    <location>
        <begin position="157"/>
        <end position="177"/>
    </location>
</feature>
<dbReference type="EMBL" id="FOYZ01000002">
    <property type="protein sequence ID" value="SFR65065.1"/>
    <property type="molecule type" value="Genomic_DNA"/>
</dbReference>
<dbReference type="PANTHER" id="PTHR33545">
    <property type="entry name" value="UPF0750 MEMBRANE PROTEIN YITT-RELATED"/>
    <property type="match status" value="1"/>
</dbReference>
<evidence type="ECO:0000313" key="8">
    <source>
        <dbReference type="EMBL" id="SFR65065.1"/>
    </source>
</evidence>
<evidence type="ECO:0000256" key="5">
    <source>
        <dbReference type="ARBA" id="ARBA00023136"/>
    </source>
</evidence>
<feature type="transmembrane region" description="Helical" evidence="6">
    <location>
        <begin position="12"/>
        <end position="33"/>
    </location>
</feature>
<dbReference type="AlphaFoldDB" id="A0A1I6IE79"/>